<dbReference type="SUPFAM" id="SSF50998">
    <property type="entry name" value="Quinoprotein alcohol dehydrogenase-like"/>
    <property type="match status" value="1"/>
</dbReference>
<dbReference type="GeneID" id="38472853"/>
<protein>
    <submittedName>
        <fullName evidence="4">Outer membrane protein assembly factor BamB</fullName>
    </submittedName>
</protein>
<dbReference type="EMBL" id="REFS01000009">
    <property type="protein sequence ID" value="RMB09095.1"/>
    <property type="molecule type" value="Genomic_DNA"/>
</dbReference>
<accession>A0A3M0CJT5</accession>
<dbReference type="Gene3D" id="2.130.10.10">
    <property type="entry name" value="YVTN repeat-like/Quinoprotein amine dehydrogenase"/>
    <property type="match status" value="1"/>
</dbReference>
<reference evidence="3 6" key="2">
    <citation type="submission" date="2018-07" db="EMBL/GenBank/DDBJ databases">
        <title>Genome sequences of Haloplanus aerogenes JCM 16430T.</title>
        <authorList>
            <person name="Kim Y.B."/>
            <person name="Roh S.W."/>
        </authorList>
    </citation>
    <scope>NUCLEOTIDE SEQUENCE [LARGE SCALE GENOMIC DNA]</scope>
    <source>
        <strain evidence="3 6">JCM 16430</strain>
    </source>
</reference>
<dbReference type="Proteomes" id="UP000282007">
    <property type="component" value="Chromosome"/>
</dbReference>
<evidence type="ECO:0000313" key="3">
    <source>
        <dbReference type="EMBL" id="AZH26814.1"/>
    </source>
</evidence>
<evidence type="ECO:0000313" key="4">
    <source>
        <dbReference type="EMBL" id="RMB09095.1"/>
    </source>
</evidence>
<proteinExistence type="predicted"/>
<dbReference type="InterPro" id="IPR011047">
    <property type="entry name" value="Quinoprotein_ADH-like_sf"/>
</dbReference>
<dbReference type="AlphaFoldDB" id="A0A3M0CJT5"/>
<keyword evidence="6" id="KW-1185">Reference proteome</keyword>
<dbReference type="OrthoDB" id="136681at2157"/>
<dbReference type="Proteomes" id="UP000277326">
    <property type="component" value="Unassembled WGS sequence"/>
</dbReference>
<name>A0A3M0CJT5_9EURY</name>
<dbReference type="PANTHER" id="PTHR34512:SF30">
    <property type="entry name" value="OUTER MEMBRANE PROTEIN ASSEMBLY FACTOR BAMB"/>
    <property type="match status" value="1"/>
</dbReference>
<dbReference type="InterPro" id="IPR002372">
    <property type="entry name" value="PQQ_rpt_dom"/>
</dbReference>
<dbReference type="EMBL" id="CP034145">
    <property type="protein sequence ID" value="AZH26814.1"/>
    <property type="molecule type" value="Genomic_DNA"/>
</dbReference>
<feature type="domain" description="Pyrrolo-quinoline quinone repeat" evidence="2">
    <location>
        <begin position="199"/>
        <end position="370"/>
    </location>
</feature>
<dbReference type="RefSeq" id="WP_121921993.1">
    <property type="nucleotide sequence ID" value="NZ_CP034145.1"/>
</dbReference>
<dbReference type="PANTHER" id="PTHR34512">
    <property type="entry name" value="CELL SURFACE PROTEIN"/>
    <property type="match status" value="1"/>
</dbReference>
<reference evidence="4" key="3">
    <citation type="submission" date="2018-10" db="EMBL/GenBank/DDBJ databases">
        <authorList>
            <person name="Whitman W."/>
            <person name="Huntemann M."/>
            <person name="Clum A."/>
            <person name="Pillay M."/>
            <person name="Palaniappan K."/>
            <person name="Varghese N."/>
            <person name="Mikhailova N."/>
            <person name="Stamatis D."/>
            <person name="Reddy T."/>
            <person name="Daum C."/>
            <person name="Shapiro N."/>
            <person name="Ivanova N."/>
            <person name="Kyrpides N."/>
            <person name="Woyke T."/>
        </authorList>
    </citation>
    <scope>NUCLEOTIDE SEQUENCE</scope>
    <source>
        <strain evidence="4">CGMCC 1.10124</strain>
    </source>
</reference>
<dbReference type="PROSITE" id="PS51257">
    <property type="entry name" value="PROKAR_LIPOPROTEIN"/>
    <property type="match status" value="1"/>
</dbReference>
<organism evidence="4 5">
    <name type="scientific">Haloplanus aerogenes</name>
    <dbReference type="NCBI Taxonomy" id="660522"/>
    <lineage>
        <taxon>Archaea</taxon>
        <taxon>Methanobacteriati</taxon>
        <taxon>Methanobacteriota</taxon>
        <taxon>Stenosarchaea group</taxon>
        <taxon>Halobacteria</taxon>
        <taxon>Halobacteriales</taxon>
        <taxon>Haloferacaceae</taxon>
        <taxon>Haloplanus</taxon>
    </lineage>
</organism>
<sequence length="387" mass="40005">MPSRRRVLASLGLLATGGCLGHDSDADPAATDSQTDWPLPDCDAGGTSYVPDSVGPRSDASERWRRTVPQPTGRPVVAGDRVYLPTLGGLRTFALDGSPGWTLAPAEDRSTTWMTGPAVHDGTAYVGTDDDRSLLALSTADGSEQWRTAVGDVSVAPVPDHDWESVFVGTRDGTVARIDAADGTVRWTASVFGAVTSLATSRDIAYVGTEAGEVYALFDAKGLWRRKLPGSVVDVALGNGGPVYATTFGGGTFELADGLHAGRTRWHVESGPAKDSLVLTDDTVYGADGGGLVAMSRHGEGRQWSVDGSFAAGMAGAGDTLYVGGENGVSAYRMGGGIGLGDVRFDARRWHLDVGGSVVRGLAVADDALFVPVSGTSASEAAFVALS</sequence>
<dbReference type="KEGG" id="haer:DU502_16165"/>
<evidence type="ECO:0000313" key="6">
    <source>
        <dbReference type="Proteomes" id="UP000282007"/>
    </source>
</evidence>
<dbReference type="Pfam" id="PF13360">
    <property type="entry name" value="PQQ_2"/>
    <property type="match status" value="2"/>
</dbReference>
<reference evidence="4 5" key="1">
    <citation type="journal article" date="2015" name="Stand. Genomic Sci.">
        <title>Genomic Encyclopedia of Bacterial and Archaeal Type Strains, Phase III: the genomes of soil and plant-associated and newly described type strains.</title>
        <authorList>
            <person name="Whitman W.B."/>
            <person name="Woyke T."/>
            <person name="Klenk H.P."/>
            <person name="Zhou Y."/>
            <person name="Lilburn T.G."/>
            <person name="Beck B.J."/>
            <person name="De Vos P."/>
            <person name="Vandamme P."/>
            <person name="Eisen J.A."/>
            <person name="Garrity G."/>
            <person name="Hugenholtz P."/>
            <person name="Kyrpides N.C."/>
        </authorList>
    </citation>
    <scope>NUCLEOTIDE SEQUENCE [LARGE SCALE GENOMIC DNA]</scope>
    <source>
        <strain evidence="4 5">CGMCC 1.10124</strain>
    </source>
</reference>
<feature type="region of interest" description="Disordered" evidence="1">
    <location>
        <begin position="25"/>
        <end position="63"/>
    </location>
</feature>
<evidence type="ECO:0000256" key="1">
    <source>
        <dbReference type="SAM" id="MobiDB-lite"/>
    </source>
</evidence>
<dbReference type="SMART" id="SM00564">
    <property type="entry name" value="PQQ"/>
    <property type="match status" value="4"/>
</dbReference>
<feature type="domain" description="Pyrrolo-quinoline quinone repeat" evidence="2">
    <location>
        <begin position="95"/>
        <end position="189"/>
    </location>
</feature>
<dbReference type="InterPro" id="IPR015943">
    <property type="entry name" value="WD40/YVTN_repeat-like_dom_sf"/>
</dbReference>
<evidence type="ECO:0000313" key="5">
    <source>
        <dbReference type="Proteomes" id="UP000277326"/>
    </source>
</evidence>
<evidence type="ECO:0000259" key="2">
    <source>
        <dbReference type="Pfam" id="PF13360"/>
    </source>
</evidence>
<dbReference type="InterPro" id="IPR018391">
    <property type="entry name" value="PQQ_b-propeller_rpt"/>
</dbReference>
<gene>
    <name evidence="4" type="ORF">ATH50_3466</name>
    <name evidence="3" type="ORF">DU502_16165</name>
</gene>